<organism evidence="3 4">
    <name type="scientific">Paenibacillus filicis</name>
    <dbReference type="NCBI Taxonomy" id="669464"/>
    <lineage>
        <taxon>Bacteria</taxon>
        <taxon>Bacillati</taxon>
        <taxon>Bacillota</taxon>
        <taxon>Bacilli</taxon>
        <taxon>Bacillales</taxon>
        <taxon>Paenibacillaceae</taxon>
        <taxon>Paenibacillus</taxon>
    </lineage>
</organism>
<evidence type="ECO:0000313" key="4">
    <source>
        <dbReference type="Proteomes" id="UP001469365"/>
    </source>
</evidence>
<reference evidence="3 4" key="1">
    <citation type="submission" date="2024-04" db="EMBL/GenBank/DDBJ databases">
        <title>draft genome sequnece of Paenibacillus filicis.</title>
        <authorList>
            <person name="Kim D.-U."/>
        </authorList>
    </citation>
    <scope>NUCLEOTIDE SEQUENCE [LARGE SCALE GENOMIC DNA]</scope>
    <source>
        <strain evidence="3 4">KACC14197</strain>
    </source>
</reference>
<dbReference type="Proteomes" id="UP001469365">
    <property type="component" value="Unassembled WGS sequence"/>
</dbReference>
<dbReference type="Gene3D" id="1.20.1280.250">
    <property type="match status" value="1"/>
</dbReference>
<dbReference type="Pfam" id="PF16571">
    <property type="entry name" value="FBP_C"/>
    <property type="match status" value="1"/>
</dbReference>
<proteinExistence type="predicted"/>
<feature type="domain" description="Elongation factor G-binding protein C-terminal treble-clef zinc-finger" evidence="2">
    <location>
        <begin position="101"/>
        <end position="202"/>
    </location>
</feature>
<evidence type="ECO:0000313" key="3">
    <source>
        <dbReference type="EMBL" id="MEK8131858.1"/>
    </source>
</evidence>
<dbReference type="InterPro" id="IPR032330">
    <property type="entry name" value="EF-G-binding_C"/>
</dbReference>
<evidence type="ECO:0000259" key="2">
    <source>
        <dbReference type="Pfam" id="PF16571"/>
    </source>
</evidence>
<feature type="domain" description="Elongation factor G-binding protein N-terminal" evidence="1">
    <location>
        <begin position="5"/>
        <end position="86"/>
    </location>
</feature>
<dbReference type="RefSeq" id="WP_341418988.1">
    <property type="nucleotide sequence ID" value="NZ_JBBPCC010000024.1"/>
</dbReference>
<dbReference type="InterPro" id="IPR010841">
    <property type="entry name" value="EF-G-binding_N"/>
</dbReference>
<dbReference type="CDD" id="cd16342">
    <property type="entry name" value="FusC_FusB"/>
    <property type="match status" value="1"/>
</dbReference>
<dbReference type="InterPro" id="IPR038344">
    <property type="entry name" value="EF-G_N_sf"/>
</dbReference>
<comment type="caution">
    <text evidence="3">The sequence shown here is derived from an EMBL/GenBank/DDBJ whole genome shotgun (WGS) entry which is preliminary data.</text>
</comment>
<dbReference type="EMBL" id="JBBPCC010000024">
    <property type="protein sequence ID" value="MEK8131858.1"/>
    <property type="molecule type" value="Genomic_DNA"/>
</dbReference>
<gene>
    <name evidence="3" type="ORF">WMW72_28515</name>
</gene>
<keyword evidence="4" id="KW-1185">Reference proteome</keyword>
<protein>
    <submittedName>
        <fullName evidence="3">FusB/FusC family EF-G-binding protein</fullName>
    </submittedName>
</protein>
<evidence type="ECO:0000259" key="1">
    <source>
        <dbReference type="Pfam" id="PF07299"/>
    </source>
</evidence>
<dbReference type="Pfam" id="PF07299">
    <property type="entry name" value="EF-G-binding_N"/>
    <property type="match status" value="1"/>
</dbReference>
<accession>A0ABU9DSJ1</accession>
<sequence>MVTPFIRNHQYNVIKKQAGLLQQACQTVSDPKVVESVRYSAQHKISEAFPEATELQKQQLDQISTLKTTEDFQQYLQALEPYLTDFGQVTGKQLNKLFPKIKKLKIPDLSEIDYRRTTYLGWVDIAVNKMFLVYPLNGQFMGIEGRFTPMNKGVCFLCNRHEELALFTAVTKTKPANASSDYYKAIGNYVCVDSHVCNKNITDVTVLEKFIREVTGYSAS</sequence>
<name>A0ABU9DSJ1_9BACL</name>